<comment type="caution">
    <text evidence="2">The sequence shown here is derived from an EMBL/GenBank/DDBJ whole genome shotgun (WGS) entry which is preliminary data.</text>
</comment>
<dbReference type="GO" id="GO:0008017">
    <property type="term" value="F:microtubule binding"/>
    <property type="evidence" value="ECO:0007669"/>
    <property type="project" value="InterPro"/>
</dbReference>
<dbReference type="AlphaFoldDB" id="A0A9P6RT74"/>
<dbReference type="GO" id="GO:1990023">
    <property type="term" value="C:mitotic spindle midzone"/>
    <property type="evidence" value="ECO:0007669"/>
    <property type="project" value="TreeGrafter"/>
</dbReference>
<feature type="compositionally biased region" description="Polar residues" evidence="1">
    <location>
        <begin position="838"/>
        <end position="850"/>
    </location>
</feature>
<gene>
    <name evidence="2" type="ORF">BGZ99_009614</name>
</gene>
<feature type="region of interest" description="Disordered" evidence="1">
    <location>
        <begin position="462"/>
        <end position="570"/>
    </location>
</feature>
<keyword evidence="3" id="KW-1185">Reference proteome</keyword>
<reference evidence="2" key="1">
    <citation type="journal article" date="2020" name="Fungal Divers.">
        <title>Resolving the Mortierellaceae phylogeny through synthesis of multi-gene phylogenetics and phylogenomics.</title>
        <authorList>
            <person name="Vandepol N."/>
            <person name="Liber J."/>
            <person name="Desiro A."/>
            <person name="Na H."/>
            <person name="Kennedy M."/>
            <person name="Barry K."/>
            <person name="Grigoriev I.V."/>
            <person name="Miller A.N."/>
            <person name="O'Donnell K."/>
            <person name="Stajich J.E."/>
            <person name="Bonito G."/>
        </authorList>
    </citation>
    <scope>NUCLEOTIDE SEQUENCE</scope>
    <source>
        <strain evidence="2">REB-010B</strain>
    </source>
</reference>
<organism evidence="2 3">
    <name type="scientific">Dissophora globulifera</name>
    <dbReference type="NCBI Taxonomy" id="979702"/>
    <lineage>
        <taxon>Eukaryota</taxon>
        <taxon>Fungi</taxon>
        <taxon>Fungi incertae sedis</taxon>
        <taxon>Mucoromycota</taxon>
        <taxon>Mortierellomycotina</taxon>
        <taxon>Mortierellomycetes</taxon>
        <taxon>Mortierellales</taxon>
        <taxon>Mortierellaceae</taxon>
        <taxon>Dissophora</taxon>
    </lineage>
</organism>
<dbReference type="GO" id="GO:0051256">
    <property type="term" value="P:mitotic spindle midzone assembly"/>
    <property type="evidence" value="ECO:0007669"/>
    <property type="project" value="TreeGrafter"/>
</dbReference>
<feature type="compositionally biased region" description="Low complexity" evidence="1">
    <location>
        <begin position="629"/>
        <end position="657"/>
    </location>
</feature>
<feature type="compositionally biased region" description="Acidic residues" evidence="1">
    <location>
        <begin position="813"/>
        <end position="828"/>
    </location>
</feature>
<dbReference type="PANTHER" id="PTHR19321:SF41">
    <property type="entry name" value="FASCETTO-RELATED"/>
    <property type="match status" value="1"/>
</dbReference>
<dbReference type="Pfam" id="PF03999">
    <property type="entry name" value="MAP65_ASE1"/>
    <property type="match status" value="1"/>
</dbReference>
<feature type="compositionally biased region" description="Polar residues" evidence="1">
    <location>
        <begin position="658"/>
        <end position="669"/>
    </location>
</feature>
<feature type="compositionally biased region" description="Low complexity" evidence="1">
    <location>
        <begin position="508"/>
        <end position="517"/>
    </location>
</feature>
<dbReference type="Proteomes" id="UP000738325">
    <property type="component" value="Unassembled WGS sequence"/>
</dbReference>
<evidence type="ECO:0000313" key="3">
    <source>
        <dbReference type="Proteomes" id="UP000738325"/>
    </source>
</evidence>
<feature type="region of interest" description="Disordered" evidence="1">
    <location>
        <begin position="813"/>
        <end position="887"/>
    </location>
</feature>
<protein>
    <recommendedName>
        <fullName evidence="4">Microtubule associated protein</fullName>
    </recommendedName>
</protein>
<feature type="compositionally biased region" description="Polar residues" evidence="1">
    <location>
        <begin position="715"/>
        <end position="736"/>
    </location>
</feature>
<sequence>MSWNEFLPELAVKHEVLEILYADIGTPDDEKARESQSLFDKFMVVMNEHISHVEQEKTRLSHECTRMLDDIRRMTALVGQADDGIAKLVETLEGMNLWSRHNLLREEYTYIFEHYSQKLEEIRTLHRELAGYSKILGPTYVQPGPYPEEGAAVTFDVVQQFSDNIAACEKEQKRRILAVQSSVVTIKHLWNELGLSAQDTFEREVIDSRNEDYSITDEVMRRFDMKQKMLEDERSKREVLVKEHLADITRLWDKLRIEEDEREEFMMSNIGLTMDIIRTFKAELSRLEELKSEKLQEFIMDERDTLYELWDKLYYSSEQRESFSPVFDDNFTDGNLEVHEAEVARLNLEVQETEHILNAIEQYRRMLDDIRNFEITSMDAQRLFHRDPGRLLREEKFRKRIAKEFPKVESELEGALYQWQQAKGRPFLVYGEEYINTMKLHAQQAREGKENEKLWREQRKHLSLQRDLRYGSQNPKKTAPRSPHPRRISPNIIAPAESGRVSPPPSVSTPLPQTPTSKRIGLPMTSQPGTPSSQHTRTILSFIPTTPTRARSQTASTSERNPLLQSPHGHQSLQALRQAGLGGKFYSRSESPASSFSLTKLPTTPSSKSSGIRSSGPSVMMTSGEPSFKRSNSTISISSASDALTEPTTPTRSSSRTNRFANQNLTRYSIQEEEERPAVTPGRLKRKAAELSSPSGTPPGSPIISHLQMRRKSRSPSPTALSLRDSQQQASPFISKSTEKLSTVHLAVKEAEKGNRFMKQLLESQSEHAYNLDQEMGTVDGEEDNSIVELDQTEAARIFSTPRKAVEVVEVLDSQEYESEGWETENEDSPGSRRHSRSGNQHSSSKTPQNKRGADRDPSMDDDGKASRVVGMSSNSTSTIELKSTSS</sequence>
<dbReference type="Gene3D" id="1.20.58.1520">
    <property type="match status" value="1"/>
</dbReference>
<dbReference type="EMBL" id="JAAAIP010000083">
    <property type="protein sequence ID" value="KAG0326374.1"/>
    <property type="molecule type" value="Genomic_DNA"/>
</dbReference>
<feature type="compositionally biased region" description="Polar residues" evidence="1">
    <location>
        <begin position="524"/>
        <end position="570"/>
    </location>
</feature>
<evidence type="ECO:0000313" key="2">
    <source>
        <dbReference type="EMBL" id="KAG0326374.1"/>
    </source>
</evidence>
<feature type="compositionally biased region" description="Low complexity" evidence="1">
    <location>
        <begin position="594"/>
        <end position="618"/>
    </location>
</feature>
<feature type="compositionally biased region" description="Basic and acidic residues" evidence="1">
    <location>
        <begin position="852"/>
        <end position="866"/>
    </location>
</feature>
<evidence type="ECO:0008006" key="4">
    <source>
        <dbReference type="Google" id="ProtNLM"/>
    </source>
</evidence>
<accession>A0A9P6RT74</accession>
<dbReference type="PANTHER" id="PTHR19321">
    <property type="entry name" value="PROTEIN REGULATOR OF CYTOKINESIS 1 PRC1-RELATED"/>
    <property type="match status" value="1"/>
</dbReference>
<dbReference type="OrthoDB" id="642895at2759"/>
<name>A0A9P6RT74_9FUNG</name>
<dbReference type="InterPro" id="IPR007145">
    <property type="entry name" value="MAP65_Ase1_PRC1"/>
</dbReference>
<feature type="compositionally biased region" description="Polar residues" evidence="1">
    <location>
        <begin position="872"/>
        <end position="887"/>
    </location>
</feature>
<feature type="region of interest" description="Disordered" evidence="1">
    <location>
        <begin position="584"/>
        <end position="736"/>
    </location>
</feature>
<evidence type="ECO:0000256" key="1">
    <source>
        <dbReference type="SAM" id="MobiDB-lite"/>
    </source>
</evidence>
<proteinExistence type="predicted"/>
<dbReference type="GO" id="GO:0005737">
    <property type="term" value="C:cytoplasm"/>
    <property type="evidence" value="ECO:0007669"/>
    <property type="project" value="TreeGrafter"/>
</dbReference>